<accession>A0ABW3GX55</accession>
<comment type="caution">
    <text evidence="2">The sequence shown here is derived from an EMBL/GenBank/DDBJ whole genome shotgun (WGS) entry which is preliminary data.</text>
</comment>
<evidence type="ECO:0008006" key="4">
    <source>
        <dbReference type="Google" id="ProtNLM"/>
    </source>
</evidence>
<protein>
    <recommendedName>
        <fullName evidence="4">Group-specific protein</fullName>
    </recommendedName>
</protein>
<evidence type="ECO:0000256" key="1">
    <source>
        <dbReference type="SAM" id="Phobius"/>
    </source>
</evidence>
<evidence type="ECO:0000313" key="2">
    <source>
        <dbReference type="EMBL" id="MFD0942495.1"/>
    </source>
</evidence>
<gene>
    <name evidence="2" type="ORF">ACFQ0V_01760</name>
</gene>
<name>A0ABW3GX55_9BACL</name>
<reference evidence="3" key="1">
    <citation type="journal article" date="2019" name="Int. J. Syst. Evol. Microbiol.">
        <title>The Global Catalogue of Microorganisms (GCM) 10K type strain sequencing project: providing services to taxonomists for standard genome sequencing and annotation.</title>
        <authorList>
            <consortium name="The Broad Institute Genomics Platform"/>
            <consortium name="The Broad Institute Genome Sequencing Center for Infectious Disease"/>
            <person name="Wu L."/>
            <person name="Ma J."/>
        </authorList>
    </citation>
    <scope>NUCLEOTIDE SEQUENCE [LARGE SCALE GENOMIC DNA]</scope>
    <source>
        <strain evidence="3">CCUG 63563</strain>
    </source>
</reference>
<evidence type="ECO:0000313" key="3">
    <source>
        <dbReference type="Proteomes" id="UP001596976"/>
    </source>
</evidence>
<dbReference type="EMBL" id="JBHTJF010000007">
    <property type="protein sequence ID" value="MFD0942495.1"/>
    <property type="molecule type" value="Genomic_DNA"/>
</dbReference>
<keyword evidence="3" id="KW-1185">Reference proteome</keyword>
<dbReference type="RefSeq" id="WP_381009030.1">
    <property type="nucleotide sequence ID" value="NZ_JBHTJF010000007.1"/>
</dbReference>
<keyword evidence="1" id="KW-0812">Transmembrane</keyword>
<keyword evidence="1" id="KW-0472">Membrane</keyword>
<organism evidence="2 3">
    <name type="scientific">Savagea faecisuis</name>
    <dbReference type="NCBI Taxonomy" id="1274803"/>
    <lineage>
        <taxon>Bacteria</taxon>
        <taxon>Bacillati</taxon>
        <taxon>Bacillota</taxon>
        <taxon>Bacilli</taxon>
        <taxon>Bacillales</taxon>
        <taxon>Caryophanaceae</taxon>
        <taxon>Savagea</taxon>
    </lineage>
</organism>
<keyword evidence="1" id="KW-1133">Transmembrane helix</keyword>
<dbReference type="Proteomes" id="UP001596976">
    <property type="component" value="Unassembled WGS sequence"/>
</dbReference>
<proteinExistence type="predicted"/>
<feature type="transmembrane region" description="Helical" evidence="1">
    <location>
        <begin position="6"/>
        <end position="26"/>
    </location>
</feature>
<feature type="transmembrane region" description="Helical" evidence="1">
    <location>
        <begin position="89"/>
        <end position="109"/>
    </location>
</feature>
<sequence>MNQGFFWSSMTTMIIGFVILMIVIPMDRRYVVRKKEKYFKKIDYVKTTIYLKWTAFDTLTLLLALYTIACTSILNYMISKGMTIERSDVQFLIGQTQTWTVVTLVYFLFRLTVTLKSIEAQRNSKEYEDDA</sequence>
<feature type="transmembrane region" description="Helical" evidence="1">
    <location>
        <begin position="47"/>
        <end position="69"/>
    </location>
</feature>